<sequence>MYPFERYLNHLKKRIENKARIEGSICNVYLVEEEATFFSHYFEPHIFTKARDPPRNYEGDQPEEVYNGITDTFPSLTEDDIQKRINIHEKNNIGDEDEEDKNNEDEDVVEWESMMKQMKKKNSFNRSQIPKHSFHFKFAKFQQAVKLCKSDFENHKTAFSWFCSQLREVPTQLKDMCILCYCRKIFDGIRYIKWIQMGKNFKQSDLYVLLDQQKKMDKKGQWIDVPSDEFWDKFQNLKPNAKCLHAKTGTPVPIDNILMFETAEGSNKCHVYGFGSNSAATISESQGGISSSSMPSVSFATVHDCYADRDKRWMIYTQHVQDTFTSCMEKFAKKVTMQHDLVPTLFPFPLMDAAPSDAPIFDPQPSPCYHYSSNAPPPA</sequence>
<protein>
    <submittedName>
        <fullName evidence="1">Uncharacterized protein</fullName>
    </submittedName>
</protein>
<evidence type="ECO:0000313" key="1">
    <source>
        <dbReference type="EMBL" id="KAI5663591.1"/>
    </source>
</evidence>
<name>A0ACC0ASI9_CATRO</name>
<comment type="caution">
    <text evidence="1">The sequence shown here is derived from an EMBL/GenBank/DDBJ whole genome shotgun (WGS) entry which is preliminary data.</text>
</comment>
<keyword evidence="2" id="KW-1185">Reference proteome</keyword>
<dbReference type="EMBL" id="CM044705">
    <property type="protein sequence ID" value="KAI5663591.1"/>
    <property type="molecule type" value="Genomic_DNA"/>
</dbReference>
<organism evidence="1 2">
    <name type="scientific">Catharanthus roseus</name>
    <name type="common">Madagascar periwinkle</name>
    <name type="synonym">Vinca rosea</name>
    <dbReference type="NCBI Taxonomy" id="4058"/>
    <lineage>
        <taxon>Eukaryota</taxon>
        <taxon>Viridiplantae</taxon>
        <taxon>Streptophyta</taxon>
        <taxon>Embryophyta</taxon>
        <taxon>Tracheophyta</taxon>
        <taxon>Spermatophyta</taxon>
        <taxon>Magnoliopsida</taxon>
        <taxon>eudicotyledons</taxon>
        <taxon>Gunneridae</taxon>
        <taxon>Pentapetalae</taxon>
        <taxon>asterids</taxon>
        <taxon>lamiids</taxon>
        <taxon>Gentianales</taxon>
        <taxon>Apocynaceae</taxon>
        <taxon>Rauvolfioideae</taxon>
        <taxon>Vinceae</taxon>
        <taxon>Catharanthinae</taxon>
        <taxon>Catharanthus</taxon>
    </lineage>
</organism>
<reference evidence="2" key="1">
    <citation type="journal article" date="2023" name="Nat. Plants">
        <title>Single-cell RNA sequencing provides a high-resolution roadmap for understanding the multicellular compartmentation of specialized metabolism.</title>
        <authorList>
            <person name="Sun S."/>
            <person name="Shen X."/>
            <person name="Li Y."/>
            <person name="Li Y."/>
            <person name="Wang S."/>
            <person name="Li R."/>
            <person name="Zhang H."/>
            <person name="Shen G."/>
            <person name="Guo B."/>
            <person name="Wei J."/>
            <person name="Xu J."/>
            <person name="St-Pierre B."/>
            <person name="Chen S."/>
            <person name="Sun C."/>
        </authorList>
    </citation>
    <scope>NUCLEOTIDE SEQUENCE [LARGE SCALE GENOMIC DNA]</scope>
</reference>
<gene>
    <name evidence="1" type="ORF">M9H77_22914</name>
</gene>
<proteinExistence type="predicted"/>
<accession>A0ACC0ASI9</accession>
<dbReference type="Proteomes" id="UP001060085">
    <property type="component" value="Linkage Group LG05"/>
</dbReference>
<evidence type="ECO:0000313" key="2">
    <source>
        <dbReference type="Proteomes" id="UP001060085"/>
    </source>
</evidence>